<dbReference type="EMBL" id="NMQT01000073">
    <property type="protein sequence ID" value="OXM53715.1"/>
    <property type="molecule type" value="Genomic_DNA"/>
</dbReference>
<dbReference type="Proteomes" id="UP000215223">
    <property type="component" value="Unassembled WGS sequence"/>
</dbReference>
<proteinExistence type="predicted"/>
<organism evidence="1 2">
    <name type="scientific">Amycolatopsis thailandensis</name>
    <dbReference type="NCBI Taxonomy" id="589330"/>
    <lineage>
        <taxon>Bacteria</taxon>
        <taxon>Bacillati</taxon>
        <taxon>Actinomycetota</taxon>
        <taxon>Actinomycetes</taxon>
        <taxon>Pseudonocardiales</taxon>
        <taxon>Pseudonocardiaceae</taxon>
        <taxon>Amycolatopsis</taxon>
    </lineage>
</organism>
<gene>
    <name evidence="1" type="ORF">CFP71_21115</name>
</gene>
<protein>
    <submittedName>
        <fullName evidence="1">Uncharacterized protein</fullName>
    </submittedName>
</protein>
<evidence type="ECO:0000313" key="1">
    <source>
        <dbReference type="EMBL" id="OXM53715.1"/>
    </source>
</evidence>
<dbReference type="AlphaFoldDB" id="A0A229S4J0"/>
<comment type="caution">
    <text evidence="1">The sequence shown here is derived from an EMBL/GenBank/DDBJ whole genome shotgun (WGS) entry which is preliminary data.</text>
</comment>
<evidence type="ECO:0000313" key="2">
    <source>
        <dbReference type="Proteomes" id="UP000215223"/>
    </source>
</evidence>
<accession>A0A229S4J0</accession>
<name>A0A229S4J0_9PSEU</name>
<sequence length="74" mass="8137">MWLQEIVKALGLLVAFGGMAISAEHLSQCAQFHGYQVRSEEKSKYFISVGVVDYVMGNHVYGQQATCASSSLCY</sequence>
<reference evidence="1 2" key="1">
    <citation type="submission" date="2017-07" db="EMBL/GenBank/DDBJ databases">
        <title>Amycolatopsis thailandensis Genome sequencing and assembly.</title>
        <authorList>
            <person name="Kaur N."/>
            <person name="Mayilraj S."/>
        </authorList>
    </citation>
    <scope>NUCLEOTIDE SEQUENCE [LARGE SCALE GENOMIC DNA]</scope>
    <source>
        <strain evidence="1 2">JCM 16380</strain>
    </source>
</reference>
<keyword evidence="2" id="KW-1185">Reference proteome</keyword>